<evidence type="ECO:0000256" key="3">
    <source>
        <dbReference type="ARBA" id="ARBA00022741"/>
    </source>
</evidence>
<dbReference type="CDD" id="cd05911">
    <property type="entry name" value="Firefly_Luc_like"/>
    <property type="match status" value="1"/>
</dbReference>
<dbReference type="PANTHER" id="PTHR24096:SF424">
    <property type="entry name" value="ACETYL-COA SYNTHETASE-LIKE PROTEIN-RELATED"/>
    <property type="match status" value="1"/>
</dbReference>
<evidence type="ECO:0000259" key="6">
    <source>
        <dbReference type="Pfam" id="PF13193"/>
    </source>
</evidence>
<dbReference type="Pfam" id="PF00501">
    <property type="entry name" value="AMP-binding"/>
    <property type="match status" value="1"/>
</dbReference>
<sequence>MTSSQNITAPQRSDLLCSLFKEIFCCNFHFVKTLLHYRSFQLANIMPTLKSRWTIQIPEASLPTVVFKSPTHPLSQTRRCFSDAERPDTHFFITHEYRLWCQRFAAGLRKLGLQTGDRVLLFSGNDLFFPVAFMGIVMAGGIFTGANPTYTPRELGYQLKDSGAKYFLCADGSLDVGIAAAELIGMGRDNIFVFNGAVFDGKGEGFKGCRYWGEIFASPEEGSRFAWDTLSTPQETDRTLALNYSSGTSGVPKGVQITHKNYVANLLQFNHAAYLRNDWERRDKSARWLCFLPMYHAMAQNIFIASSLMRGIPVYIMKRFDFIQMLDAVQKFRITDLTFVPPIAVAFAKHPAVKKYDLSSVEFIGCGAASLGREISEEVEALFPPGKLYVRQGWGMTETTLSLLGWDPNHPGTSSSVGELNPNCEAKIIADDGITELGRNQRGEIWVRGPNIMKGYWNKPEATKETLTEDRWLKTGDIGYVDDSGKFYIELIKVKGNQVAPAELEGLLLEHPTIADAAVIGVIKNNEECPRAYVVLKPGQTVTAEAVANYVRRKVAPFKRITGGVVFVDDIPKNPSGKILRRLLQDQARQEIKQENASSKF</sequence>
<keyword evidence="3" id="KW-0547">Nucleotide-binding</keyword>
<dbReference type="PROSITE" id="PS00455">
    <property type="entry name" value="AMP_BINDING"/>
    <property type="match status" value="1"/>
</dbReference>
<dbReference type="Gene3D" id="3.30.300.30">
    <property type="match status" value="1"/>
</dbReference>
<feature type="domain" description="AMP-dependent synthetase/ligase" evidence="5">
    <location>
        <begin position="96"/>
        <end position="457"/>
    </location>
</feature>
<keyword evidence="4" id="KW-0067">ATP-binding</keyword>
<dbReference type="Proteomes" id="UP000242814">
    <property type="component" value="Unassembled WGS sequence"/>
</dbReference>
<feature type="domain" description="AMP-binding enzyme C-terminal" evidence="6">
    <location>
        <begin position="503"/>
        <end position="578"/>
    </location>
</feature>
<evidence type="ECO:0000313" key="8">
    <source>
        <dbReference type="Proteomes" id="UP000242814"/>
    </source>
</evidence>
<dbReference type="GO" id="GO:0005524">
    <property type="term" value="F:ATP binding"/>
    <property type="evidence" value="ECO:0007669"/>
    <property type="project" value="UniProtKB-KW"/>
</dbReference>
<protein>
    <recommendedName>
        <fullName evidence="9">4-coumarate-CoA ligase</fullName>
    </recommendedName>
</protein>
<dbReference type="FunFam" id="3.40.50.12780:FF:000003">
    <property type="entry name" value="Long-chain-fatty-acid--CoA ligase FadD"/>
    <property type="match status" value="1"/>
</dbReference>
<dbReference type="SUPFAM" id="SSF56801">
    <property type="entry name" value="Acetyl-CoA synthetase-like"/>
    <property type="match status" value="1"/>
</dbReference>
<gene>
    <name evidence="7" type="ORF">ACO22_05294</name>
</gene>
<evidence type="ECO:0000256" key="4">
    <source>
        <dbReference type="ARBA" id="ARBA00022840"/>
    </source>
</evidence>
<dbReference type="GO" id="GO:0016405">
    <property type="term" value="F:CoA-ligase activity"/>
    <property type="evidence" value="ECO:0007669"/>
    <property type="project" value="TreeGrafter"/>
</dbReference>
<reference evidence="7 8" key="1">
    <citation type="submission" date="2016-06" db="EMBL/GenBank/DDBJ databases">
        <authorList>
            <person name="Kjaerup R.B."/>
            <person name="Dalgaard T.S."/>
            <person name="Juul-Madsen H.R."/>
        </authorList>
    </citation>
    <scope>NUCLEOTIDE SEQUENCE [LARGE SCALE GENOMIC DNA]</scope>
    <source>
        <strain evidence="7 8">Pb300</strain>
    </source>
</reference>
<dbReference type="VEuPathDB" id="FungiDB:PABG_03837"/>
<evidence type="ECO:0000256" key="2">
    <source>
        <dbReference type="ARBA" id="ARBA00006432"/>
    </source>
</evidence>
<organism evidence="7 8">
    <name type="scientific">Paracoccidioides brasiliensis</name>
    <dbReference type="NCBI Taxonomy" id="121759"/>
    <lineage>
        <taxon>Eukaryota</taxon>
        <taxon>Fungi</taxon>
        <taxon>Dikarya</taxon>
        <taxon>Ascomycota</taxon>
        <taxon>Pezizomycotina</taxon>
        <taxon>Eurotiomycetes</taxon>
        <taxon>Eurotiomycetidae</taxon>
        <taxon>Onygenales</taxon>
        <taxon>Ajellomycetaceae</taxon>
        <taxon>Paracoccidioides</taxon>
    </lineage>
</organism>
<dbReference type="Gene3D" id="3.40.50.980">
    <property type="match status" value="2"/>
</dbReference>
<dbReference type="Gene3D" id="2.30.38.10">
    <property type="entry name" value="Luciferase, Domain 3"/>
    <property type="match status" value="1"/>
</dbReference>
<dbReference type="Pfam" id="PF13193">
    <property type="entry name" value="AMP-binding_C"/>
    <property type="match status" value="1"/>
</dbReference>
<dbReference type="InterPro" id="IPR020845">
    <property type="entry name" value="AMP-binding_CS"/>
</dbReference>
<dbReference type="AlphaFoldDB" id="A0A1D2JAY7"/>
<name>A0A1D2JAY7_PARBR</name>
<dbReference type="VEuPathDB" id="FungiDB:PADG_07276"/>
<comment type="pathway">
    <text evidence="1">Siderophore biosynthesis.</text>
</comment>
<evidence type="ECO:0000256" key="1">
    <source>
        <dbReference type="ARBA" id="ARBA00004924"/>
    </source>
</evidence>
<evidence type="ECO:0000259" key="5">
    <source>
        <dbReference type="Pfam" id="PF00501"/>
    </source>
</evidence>
<dbReference type="InterPro" id="IPR045851">
    <property type="entry name" value="AMP-bd_C_sf"/>
</dbReference>
<dbReference type="FunFam" id="3.30.300.30:FF:000007">
    <property type="entry name" value="4-coumarate--CoA ligase 2"/>
    <property type="match status" value="1"/>
</dbReference>
<comment type="caution">
    <text evidence="7">The sequence shown here is derived from an EMBL/GenBank/DDBJ whole genome shotgun (WGS) entry which is preliminary data.</text>
</comment>
<proteinExistence type="inferred from homology"/>
<dbReference type="EMBL" id="LZYO01000230">
    <property type="protein sequence ID" value="ODH24674.1"/>
    <property type="molecule type" value="Genomic_DNA"/>
</dbReference>
<accession>A0A1D2JAY7</accession>
<evidence type="ECO:0008006" key="9">
    <source>
        <dbReference type="Google" id="ProtNLM"/>
    </source>
</evidence>
<evidence type="ECO:0000313" key="7">
    <source>
        <dbReference type="EMBL" id="ODH24674.1"/>
    </source>
</evidence>
<dbReference type="PANTHER" id="PTHR24096">
    <property type="entry name" value="LONG-CHAIN-FATTY-ACID--COA LIGASE"/>
    <property type="match status" value="1"/>
</dbReference>
<dbReference type="InterPro" id="IPR025110">
    <property type="entry name" value="AMP-bd_C"/>
</dbReference>
<dbReference type="InterPro" id="IPR000873">
    <property type="entry name" value="AMP-dep_synth/lig_dom"/>
</dbReference>
<comment type="similarity">
    <text evidence="2">Belongs to the ATP-dependent AMP-binding enzyme family.</text>
</comment>